<evidence type="ECO:0000256" key="4">
    <source>
        <dbReference type="ARBA" id="ARBA00022801"/>
    </source>
</evidence>
<dbReference type="InterPro" id="IPR011545">
    <property type="entry name" value="DEAD/DEAH_box_helicase_dom"/>
</dbReference>
<comment type="caution">
    <text evidence="15">The sequence shown here is derived from an EMBL/GenBank/DDBJ whole genome shotgun (WGS) entry which is preliminary data.</text>
</comment>
<keyword evidence="16" id="KW-1185">Reference proteome</keyword>
<dbReference type="SUPFAM" id="SSF52540">
    <property type="entry name" value="P-loop containing nucleoside triphosphate hydrolases"/>
    <property type="match status" value="1"/>
</dbReference>
<comment type="catalytic activity">
    <reaction evidence="9">
        <text>Couples ATP hydrolysis with the unwinding of duplex DNA by translocating in the 3'-5' direction.</text>
        <dbReference type="EC" id="5.6.2.4"/>
    </reaction>
</comment>
<dbReference type="CDD" id="cd17920">
    <property type="entry name" value="DEXHc_RecQ"/>
    <property type="match status" value="1"/>
</dbReference>
<keyword evidence="3" id="KW-0547">Nucleotide-binding</keyword>
<name>A0ABQ1SKE4_9FLAO</name>
<dbReference type="InterPro" id="IPR036388">
    <property type="entry name" value="WH-like_DNA-bd_sf"/>
</dbReference>
<dbReference type="InterPro" id="IPR014001">
    <property type="entry name" value="Helicase_ATP-bd"/>
</dbReference>
<evidence type="ECO:0000313" key="15">
    <source>
        <dbReference type="EMBL" id="GGE41211.1"/>
    </source>
</evidence>
<dbReference type="NCBIfam" id="TIGR00614">
    <property type="entry name" value="recQ_fam"/>
    <property type="match status" value="1"/>
</dbReference>
<comment type="similarity">
    <text evidence="1">Belongs to the helicase family. RecQ subfamily.</text>
</comment>
<dbReference type="InterPro" id="IPR032284">
    <property type="entry name" value="RecQ_Zn-bd"/>
</dbReference>
<feature type="domain" description="Helicase C-terminal" evidence="14">
    <location>
        <begin position="211"/>
        <end position="361"/>
    </location>
</feature>
<evidence type="ECO:0000256" key="11">
    <source>
        <dbReference type="ARBA" id="ARBA00044535"/>
    </source>
</evidence>
<dbReference type="PANTHER" id="PTHR13710">
    <property type="entry name" value="DNA HELICASE RECQ FAMILY MEMBER"/>
    <property type="match status" value="1"/>
</dbReference>
<evidence type="ECO:0000256" key="3">
    <source>
        <dbReference type="ARBA" id="ARBA00022741"/>
    </source>
</evidence>
<keyword evidence="5 15" id="KW-0347">Helicase</keyword>
<dbReference type="RefSeq" id="WP_229731893.1">
    <property type="nucleotide sequence ID" value="NZ_BMGM01000010.1"/>
</dbReference>
<dbReference type="PROSITE" id="PS51192">
    <property type="entry name" value="HELICASE_ATP_BIND_1"/>
    <property type="match status" value="1"/>
</dbReference>
<evidence type="ECO:0000256" key="1">
    <source>
        <dbReference type="ARBA" id="ARBA00005446"/>
    </source>
</evidence>
<evidence type="ECO:0000259" key="14">
    <source>
        <dbReference type="PROSITE" id="PS51194"/>
    </source>
</evidence>
<keyword evidence="7" id="KW-0238">DNA-binding</keyword>
<evidence type="ECO:0000256" key="7">
    <source>
        <dbReference type="ARBA" id="ARBA00023125"/>
    </source>
</evidence>
<evidence type="ECO:0000313" key="16">
    <source>
        <dbReference type="Proteomes" id="UP000599179"/>
    </source>
</evidence>
<organism evidence="15 16">
    <name type="scientific">Psychroflexus planctonicus</name>
    <dbReference type="NCBI Taxonomy" id="1526575"/>
    <lineage>
        <taxon>Bacteria</taxon>
        <taxon>Pseudomonadati</taxon>
        <taxon>Bacteroidota</taxon>
        <taxon>Flavobacteriia</taxon>
        <taxon>Flavobacteriales</taxon>
        <taxon>Flavobacteriaceae</taxon>
        <taxon>Psychroflexus</taxon>
    </lineage>
</organism>
<dbReference type="Pfam" id="PF00270">
    <property type="entry name" value="DEAD"/>
    <property type="match status" value="1"/>
</dbReference>
<accession>A0ABQ1SKE4</accession>
<dbReference type="PROSITE" id="PS51194">
    <property type="entry name" value="HELICASE_CTER"/>
    <property type="match status" value="1"/>
</dbReference>
<dbReference type="Gene3D" id="3.40.50.300">
    <property type="entry name" value="P-loop containing nucleotide triphosphate hydrolases"/>
    <property type="match status" value="2"/>
</dbReference>
<dbReference type="Gene3D" id="1.10.10.10">
    <property type="entry name" value="Winged helix-like DNA-binding domain superfamily/Winged helix DNA-binding domain"/>
    <property type="match status" value="1"/>
</dbReference>
<evidence type="ECO:0000256" key="10">
    <source>
        <dbReference type="ARBA" id="ARBA00034808"/>
    </source>
</evidence>
<protein>
    <recommendedName>
        <fullName evidence="11">ATP-dependent DNA helicase RecQ</fullName>
        <ecNumber evidence="10">5.6.2.4</ecNumber>
    </recommendedName>
    <alternativeName>
        <fullName evidence="12">DNA 3'-5' helicase RecQ</fullName>
    </alternativeName>
</protein>
<proteinExistence type="inferred from homology"/>
<dbReference type="SMART" id="SM00487">
    <property type="entry name" value="DEXDc"/>
    <property type="match status" value="1"/>
</dbReference>
<reference evidence="16" key="1">
    <citation type="journal article" date="2019" name="Int. J. Syst. Evol. Microbiol.">
        <title>The Global Catalogue of Microorganisms (GCM) 10K type strain sequencing project: providing services to taxonomists for standard genome sequencing and annotation.</title>
        <authorList>
            <consortium name="The Broad Institute Genomics Platform"/>
            <consortium name="The Broad Institute Genome Sequencing Center for Infectious Disease"/>
            <person name="Wu L."/>
            <person name="Ma J."/>
        </authorList>
    </citation>
    <scope>NUCLEOTIDE SEQUENCE [LARGE SCALE GENOMIC DNA]</scope>
    <source>
        <strain evidence="16">CGMCC 1.12931</strain>
    </source>
</reference>
<dbReference type="PANTHER" id="PTHR13710:SF105">
    <property type="entry name" value="ATP-DEPENDENT DNA HELICASE Q1"/>
    <property type="match status" value="1"/>
</dbReference>
<dbReference type="SMART" id="SM00490">
    <property type="entry name" value="HELICc"/>
    <property type="match status" value="1"/>
</dbReference>
<gene>
    <name evidence="15" type="primary">recQ2</name>
    <name evidence="15" type="ORF">GCM10010832_21550</name>
</gene>
<dbReference type="EMBL" id="BMGM01000010">
    <property type="protein sequence ID" value="GGE41211.1"/>
    <property type="molecule type" value="Genomic_DNA"/>
</dbReference>
<keyword evidence="8" id="KW-0413">Isomerase</keyword>
<dbReference type="InterPro" id="IPR027417">
    <property type="entry name" value="P-loop_NTPase"/>
</dbReference>
<keyword evidence="2" id="KW-0479">Metal-binding</keyword>
<evidence type="ECO:0000256" key="6">
    <source>
        <dbReference type="ARBA" id="ARBA00022840"/>
    </source>
</evidence>
<evidence type="ECO:0000256" key="8">
    <source>
        <dbReference type="ARBA" id="ARBA00023235"/>
    </source>
</evidence>
<feature type="domain" description="Helicase ATP-binding" evidence="13">
    <location>
        <begin position="25"/>
        <end position="193"/>
    </location>
</feature>
<dbReference type="InterPro" id="IPR001650">
    <property type="entry name" value="Helicase_C-like"/>
</dbReference>
<dbReference type="EC" id="5.6.2.4" evidence="10"/>
<sequence length="634" mass="73327">MKTPLQILEKYWGYTSFRHPQDVLIKHVLNGDNVCGFLPTGGGKSICFQIPALCKDGICIVISPLVALMQDQVQNLNDRGIAATYLKGGMNYRDVNRILDNCIYGKIKFLYISPERLQQELVQERIKQMNVNLFAIDEAHCISQWGHDFRPAFRKLTVLKELKPKTNTIALTATATEEVQKDILELLELDNPKVVKKSFKRANIALKVKFAFDKRYELLQKLQQKKETSIIYVRSRSATKELSSFLNQNKIPSLSYNGGMEHKERKKVLEKWLDESVQTVVATSAFGMGIDKANVRQVIHFHLPENLESYFQEVGRCGRDGLASTATILYNESDFKRLKQQFIDVIPELNEVIEIYKKLTAFFKIAYGEGENETYDFDLFSFCKKYNFNTHLVYQTLELLERLSILSLNKSSNKQTSIQFICNQNQLFNFLDHHPSYANAIQTILRTYGGLFDNKVNIDFNLISHLAKVSKEDLLKSIHLLEKQAYINAEIYMHDLSITFLVPKENERSVLMHAKYIKKYKLHKYEKAKAVVEFVRNKDVCKSRQLMQYFGEEKLEDCGICSVCLGEEDKQNHKIEYVEVSEFILEKLSENELDARKLIEFGIFSKTEIIATLKKLLAQQKIKLSLKNTYKLTK</sequence>
<dbReference type="Pfam" id="PF00271">
    <property type="entry name" value="Helicase_C"/>
    <property type="match status" value="1"/>
</dbReference>
<evidence type="ECO:0000256" key="2">
    <source>
        <dbReference type="ARBA" id="ARBA00022723"/>
    </source>
</evidence>
<evidence type="ECO:0000256" key="5">
    <source>
        <dbReference type="ARBA" id="ARBA00022806"/>
    </source>
</evidence>
<keyword evidence="6" id="KW-0067">ATP-binding</keyword>
<keyword evidence="4" id="KW-0378">Hydrolase</keyword>
<dbReference type="InterPro" id="IPR004589">
    <property type="entry name" value="DNA_helicase_ATP-dep_RecQ"/>
</dbReference>
<dbReference type="Proteomes" id="UP000599179">
    <property type="component" value="Unassembled WGS sequence"/>
</dbReference>
<evidence type="ECO:0000256" key="12">
    <source>
        <dbReference type="ARBA" id="ARBA00044550"/>
    </source>
</evidence>
<evidence type="ECO:0000256" key="9">
    <source>
        <dbReference type="ARBA" id="ARBA00034617"/>
    </source>
</evidence>
<evidence type="ECO:0000259" key="13">
    <source>
        <dbReference type="PROSITE" id="PS51192"/>
    </source>
</evidence>
<dbReference type="GO" id="GO:0004386">
    <property type="term" value="F:helicase activity"/>
    <property type="evidence" value="ECO:0007669"/>
    <property type="project" value="UniProtKB-KW"/>
</dbReference>
<dbReference type="Pfam" id="PF16124">
    <property type="entry name" value="RecQ_Zn_bind"/>
    <property type="match status" value="1"/>
</dbReference>